<dbReference type="CDD" id="cd06661">
    <property type="entry name" value="GGCT_like"/>
    <property type="match status" value="1"/>
</dbReference>
<dbReference type="InterPro" id="IPR045038">
    <property type="entry name" value="AIG2-like"/>
</dbReference>
<name>A0A1F7U5U4_9BACT</name>
<accession>A0A1F7U5U4</accession>
<organism evidence="4 5">
    <name type="scientific">Candidatus Uhrbacteria bacterium RIFCSPHIGHO2_02_FULL_60_10</name>
    <dbReference type="NCBI Taxonomy" id="1802392"/>
    <lineage>
        <taxon>Bacteria</taxon>
        <taxon>Candidatus Uhriibacteriota</taxon>
    </lineage>
</organism>
<dbReference type="AlphaFoldDB" id="A0A1F7U5U4"/>
<dbReference type="EMBL" id="MGEA01000052">
    <property type="protein sequence ID" value="OGL73656.1"/>
    <property type="molecule type" value="Genomic_DNA"/>
</dbReference>
<sequence length="102" mass="11398">MNKKEKIFAYGTLNDPAVQKLVWGRETVGTPDALADFAMSRLEIEGGEYPLAIPQGGVEVAGYVFEVTPAELEKIDAYETAAYRRERRQLKSGATAWVYLNR</sequence>
<feature type="domain" description="Gamma-glutamylcyclotransferase AIG2-like" evidence="3">
    <location>
        <begin position="7"/>
        <end position="100"/>
    </location>
</feature>
<dbReference type="Gene3D" id="3.10.490.10">
    <property type="entry name" value="Gamma-glutamyl cyclotransferase-like"/>
    <property type="match status" value="1"/>
</dbReference>
<evidence type="ECO:0000256" key="1">
    <source>
        <dbReference type="ARBA" id="ARBA00022679"/>
    </source>
</evidence>
<proteinExistence type="predicted"/>
<dbReference type="Pfam" id="PF06094">
    <property type="entry name" value="GGACT"/>
    <property type="match status" value="1"/>
</dbReference>
<dbReference type="GO" id="GO:0016740">
    <property type="term" value="F:transferase activity"/>
    <property type="evidence" value="ECO:0007669"/>
    <property type="project" value="UniProtKB-KW"/>
</dbReference>
<dbReference type="PANTHER" id="PTHR31544">
    <property type="entry name" value="AIG2-LIKE PROTEIN D"/>
    <property type="match status" value="1"/>
</dbReference>
<dbReference type="Proteomes" id="UP000177088">
    <property type="component" value="Unassembled WGS sequence"/>
</dbReference>
<comment type="caution">
    <text evidence="4">The sequence shown here is derived from an EMBL/GenBank/DDBJ whole genome shotgun (WGS) entry which is preliminary data.</text>
</comment>
<keyword evidence="1" id="KW-0808">Transferase</keyword>
<evidence type="ECO:0000313" key="5">
    <source>
        <dbReference type="Proteomes" id="UP000177088"/>
    </source>
</evidence>
<dbReference type="InterPro" id="IPR036568">
    <property type="entry name" value="GGCT-like_sf"/>
</dbReference>
<protein>
    <recommendedName>
        <fullName evidence="2">Putative gamma-glutamylcyclotransferase</fullName>
    </recommendedName>
</protein>
<dbReference type="PANTHER" id="PTHR31544:SF2">
    <property type="entry name" value="AIG2-LIKE PROTEIN D"/>
    <property type="match status" value="1"/>
</dbReference>
<gene>
    <name evidence="4" type="ORF">A3C96_02155</name>
</gene>
<dbReference type="SUPFAM" id="SSF110857">
    <property type="entry name" value="Gamma-glutamyl cyclotransferase-like"/>
    <property type="match status" value="1"/>
</dbReference>
<evidence type="ECO:0000256" key="2">
    <source>
        <dbReference type="ARBA" id="ARBA00030602"/>
    </source>
</evidence>
<evidence type="ECO:0000259" key="3">
    <source>
        <dbReference type="Pfam" id="PF06094"/>
    </source>
</evidence>
<reference evidence="4 5" key="1">
    <citation type="journal article" date="2016" name="Nat. Commun.">
        <title>Thousands of microbial genomes shed light on interconnected biogeochemical processes in an aquifer system.</title>
        <authorList>
            <person name="Anantharaman K."/>
            <person name="Brown C.T."/>
            <person name="Hug L.A."/>
            <person name="Sharon I."/>
            <person name="Castelle C.J."/>
            <person name="Probst A.J."/>
            <person name="Thomas B.C."/>
            <person name="Singh A."/>
            <person name="Wilkins M.J."/>
            <person name="Karaoz U."/>
            <person name="Brodie E.L."/>
            <person name="Williams K.H."/>
            <person name="Hubbard S.S."/>
            <person name="Banfield J.F."/>
        </authorList>
    </citation>
    <scope>NUCLEOTIDE SEQUENCE [LARGE SCALE GENOMIC DNA]</scope>
</reference>
<dbReference type="InterPro" id="IPR013024">
    <property type="entry name" value="GGCT-like"/>
</dbReference>
<evidence type="ECO:0000313" key="4">
    <source>
        <dbReference type="EMBL" id="OGL73656.1"/>
    </source>
</evidence>
<dbReference type="InterPro" id="IPR009288">
    <property type="entry name" value="AIG2-like_dom"/>
</dbReference>